<gene>
    <name evidence="2" type="ORF">RRG08_004335</name>
</gene>
<evidence type="ECO:0000313" key="3">
    <source>
        <dbReference type="Proteomes" id="UP001283361"/>
    </source>
</evidence>
<feature type="region of interest" description="Disordered" evidence="1">
    <location>
        <begin position="75"/>
        <end position="120"/>
    </location>
</feature>
<feature type="compositionally biased region" description="Basic residues" evidence="1">
    <location>
        <begin position="75"/>
        <end position="85"/>
    </location>
</feature>
<dbReference type="AlphaFoldDB" id="A0AAE1AZL3"/>
<organism evidence="2 3">
    <name type="scientific">Elysia crispata</name>
    <name type="common">lettuce slug</name>
    <dbReference type="NCBI Taxonomy" id="231223"/>
    <lineage>
        <taxon>Eukaryota</taxon>
        <taxon>Metazoa</taxon>
        <taxon>Spiralia</taxon>
        <taxon>Lophotrochozoa</taxon>
        <taxon>Mollusca</taxon>
        <taxon>Gastropoda</taxon>
        <taxon>Heterobranchia</taxon>
        <taxon>Euthyneura</taxon>
        <taxon>Panpulmonata</taxon>
        <taxon>Sacoglossa</taxon>
        <taxon>Placobranchoidea</taxon>
        <taxon>Plakobranchidae</taxon>
        <taxon>Elysia</taxon>
    </lineage>
</organism>
<keyword evidence="3" id="KW-1185">Reference proteome</keyword>
<dbReference type="EMBL" id="JAWDGP010000921">
    <property type="protein sequence ID" value="KAK3796121.1"/>
    <property type="molecule type" value="Genomic_DNA"/>
</dbReference>
<sequence>MSTSAPGPSLSCNLYTPSQTLQSELLKKMDRKTWSTRFIAAFYPLRLPVGSFYCNLSLELLAWDKRPVFRSPSHVRCRHEGHPRKSTVERERNRADLQLDRRRETPREFLPWNKETQMRG</sequence>
<dbReference type="Proteomes" id="UP001283361">
    <property type="component" value="Unassembled WGS sequence"/>
</dbReference>
<name>A0AAE1AZL3_9GAST</name>
<comment type="caution">
    <text evidence="2">The sequence shown here is derived from an EMBL/GenBank/DDBJ whole genome shotgun (WGS) entry which is preliminary data.</text>
</comment>
<feature type="compositionally biased region" description="Basic and acidic residues" evidence="1">
    <location>
        <begin position="86"/>
        <end position="107"/>
    </location>
</feature>
<evidence type="ECO:0000256" key="1">
    <source>
        <dbReference type="SAM" id="MobiDB-lite"/>
    </source>
</evidence>
<protein>
    <submittedName>
        <fullName evidence="2">Uncharacterized protein</fullName>
    </submittedName>
</protein>
<evidence type="ECO:0000313" key="2">
    <source>
        <dbReference type="EMBL" id="KAK3796121.1"/>
    </source>
</evidence>
<reference evidence="2" key="1">
    <citation type="journal article" date="2023" name="G3 (Bethesda)">
        <title>A reference genome for the long-term kleptoplast-retaining sea slug Elysia crispata morphotype clarki.</title>
        <authorList>
            <person name="Eastman K.E."/>
            <person name="Pendleton A.L."/>
            <person name="Shaikh M.A."/>
            <person name="Suttiyut T."/>
            <person name="Ogas R."/>
            <person name="Tomko P."/>
            <person name="Gavelis G."/>
            <person name="Widhalm J.R."/>
            <person name="Wisecaver J.H."/>
        </authorList>
    </citation>
    <scope>NUCLEOTIDE SEQUENCE</scope>
    <source>
        <strain evidence="2">ECLA1</strain>
    </source>
</reference>
<proteinExistence type="predicted"/>
<accession>A0AAE1AZL3</accession>